<evidence type="ECO:0000256" key="6">
    <source>
        <dbReference type="ARBA" id="ARBA00022989"/>
    </source>
</evidence>
<keyword evidence="7 9" id="KW-0811">Translocation</keyword>
<evidence type="ECO:0000256" key="5">
    <source>
        <dbReference type="ARBA" id="ARBA00022927"/>
    </source>
</evidence>
<feature type="compositionally biased region" description="Basic and acidic residues" evidence="10">
    <location>
        <begin position="320"/>
        <end position="335"/>
    </location>
</feature>
<dbReference type="PRINTS" id="PR01755">
    <property type="entry name" value="SECFTRNLCASE"/>
</dbReference>
<dbReference type="Gene3D" id="1.20.1640.10">
    <property type="entry name" value="Multidrug efflux transporter AcrB transmembrane domain"/>
    <property type="match status" value="1"/>
</dbReference>
<protein>
    <recommendedName>
        <fullName evidence="9">Protein-export membrane protein SecF</fullName>
    </recommendedName>
</protein>
<feature type="transmembrane region" description="Helical" evidence="9">
    <location>
        <begin position="258"/>
        <end position="277"/>
    </location>
</feature>
<dbReference type="EMBL" id="BMKQ01000001">
    <property type="protein sequence ID" value="GGF36162.1"/>
    <property type="molecule type" value="Genomic_DNA"/>
</dbReference>
<evidence type="ECO:0000256" key="4">
    <source>
        <dbReference type="ARBA" id="ARBA00022692"/>
    </source>
</evidence>
<comment type="subunit">
    <text evidence="9">Forms a complex with SecD. Part of the essential Sec protein translocation apparatus which comprises SecA, SecYEG and auxiliary proteins SecDF. Other proteins may also be involved.</text>
</comment>
<organism evidence="12 13">
    <name type="scientific">Marmoricola endophyticus</name>
    <dbReference type="NCBI Taxonomy" id="2040280"/>
    <lineage>
        <taxon>Bacteria</taxon>
        <taxon>Bacillati</taxon>
        <taxon>Actinomycetota</taxon>
        <taxon>Actinomycetes</taxon>
        <taxon>Propionibacteriales</taxon>
        <taxon>Nocardioidaceae</taxon>
        <taxon>Marmoricola</taxon>
    </lineage>
</organism>
<feature type="domain" description="Protein export membrane protein SecD/SecF C-terminal" evidence="11">
    <location>
        <begin position="122"/>
        <end position="310"/>
    </location>
</feature>
<dbReference type="GO" id="GO:0043952">
    <property type="term" value="P:protein transport by the Sec complex"/>
    <property type="evidence" value="ECO:0007669"/>
    <property type="project" value="UniProtKB-UniRule"/>
</dbReference>
<dbReference type="Pfam" id="PF07549">
    <property type="entry name" value="Sec_GG"/>
    <property type="match status" value="1"/>
</dbReference>
<keyword evidence="4 9" id="KW-0812">Transmembrane</keyword>
<gene>
    <name evidence="9 12" type="primary">secF</name>
    <name evidence="12" type="ORF">GCM10011519_07070</name>
</gene>
<feature type="transmembrane region" description="Helical" evidence="9">
    <location>
        <begin position="148"/>
        <end position="167"/>
    </location>
</feature>
<evidence type="ECO:0000313" key="12">
    <source>
        <dbReference type="EMBL" id="GGF36162.1"/>
    </source>
</evidence>
<dbReference type="NCBIfam" id="TIGR00916">
    <property type="entry name" value="2A0604s01"/>
    <property type="match status" value="1"/>
</dbReference>
<dbReference type="NCBIfam" id="TIGR00966">
    <property type="entry name" value="transloc_SecF"/>
    <property type="match status" value="1"/>
</dbReference>
<dbReference type="InterPro" id="IPR022646">
    <property type="entry name" value="SecD/SecF_CS"/>
</dbReference>
<evidence type="ECO:0000256" key="8">
    <source>
        <dbReference type="ARBA" id="ARBA00023136"/>
    </source>
</evidence>
<dbReference type="AlphaFoldDB" id="A0A917BBX4"/>
<dbReference type="GO" id="GO:0005886">
    <property type="term" value="C:plasma membrane"/>
    <property type="evidence" value="ECO:0007669"/>
    <property type="project" value="UniProtKB-SubCell"/>
</dbReference>
<keyword evidence="2 9" id="KW-0813">Transport</keyword>
<evidence type="ECO:0000313" key="13">
    <source>
        <dbReference type="Proteomes" id="UP000649179"/>
    </source>
</evidence>
<feature type="transmembrane region" description="Helical" evidence="9">
    <location>
        <begin position="26"/>
        <end position="44"/>
    </location>
</feature>
<feature type="transmembrane region" description="Helical" evidence="9">
    <location>
        <begin position="174"/>
        <end position="194"/>
    </location>
</feature>
<evidence type="ECO:0000256" key="1">
    <source>
        <dbReference type="ARBA" id="ARBA00004651"/>
    </source>
</evidence>
<keyword evidence="6 9" id="KW-1133">Transmembrane helix</keyword>
<comment type="similarity">
    <text evidence="9">Belongs to the SecD/SecF family. SecF subfamily.</text>
</comment>
<dbReference type="PANTHER" id="PTHR30081">
    <property type="entry name" value="PROTEIN-EXPORT MEMBRANE PROTEIN SEC"/>
    <property type="match status" value="1"/>
</dbReference>
<evidence type="ECO:0000256" key="3">
    <source>
        <dbReference type="ARBA" id="ARBA00022475"/>
    </source>
</evidence>
<feature type="transmembrane region" description="Helical" evidence="9">
    <location>
        <begin position="283"/>
        <end position="307"/>
    </location>
</feature>
<keyword evidence="13" id="KW-1185">Reference proteome</keyword>
<feature type="transmembrane region" description="Helical" evidence="9">
    <location>
        <begin position="200"/>
        <end position="221"/>
    </location>
</feature>
<feature type="region of interest" description="Disordered" evidence="10">
    <location>
        <begin position="320"/>
        <end position="418"/>
    </location>
</feature>
<proteinExistence type="inferred from homology"/>
<keyword evidence="8 9" id="KW-0472">Membrane</keyword>
<dbReference type="InterPro" id="IPR022645">
    <property type="entry name" value="SecD/SecF_bac"/>
</dbReference>
<comment type="caution">
    <text evidence="12">The sequence shown here is derived from an EMBL/GenBank/DDBJ whole genome shotgun (WGS) entry which is preliminary data.</text>
</comment>
<sequence length="418" mass="44643">MGTFSRLGNDLYEGRRSIDFVGRRRTWYVISGVLAVLAILGLTVKGLNLGIEFEGGTEYTVSVPSSAVTQGNADKISDAIKALDIEKANNVTTNTSGDSSIKAQTENLTEAQSDQVREAMAGAVGAQTSAVSENTVGPSYGSQVTRQAATGLVVFLILVLLFIWAYFREWKMSVAAIVALAHDVFITAGIYALSGFEVTPATVTGLLTILGFSLYDTVVVFDKVRENTRRLRQGRATYAQAANLAVNQTLVRSINTTVVALLPVGAILVVGIFTLGSGSLKDLALSLFIGMAVGAYSSIFIATPLLAHMKSGEKAVTEADRRARARAKRDADRYADVPSFSEGMALSDPEDRDPTDDVEHDAEPGDRPVATLRRPTDRSAEATGSGRVVPESKGPVSESRASGRNQPSRQPRSKRPKP</sequence>
<evidence type="ECO:0000259" key="11">
    <source>
        <dbReference type="Pfam" id="PF02355"/>
    </source>
</evidence>
<comment type="function">
    <text evidence="9">Part of the Sec protein translocase complex. Interacts with the SecYEG preprotein conducting channel. SecDF uses the proton motive force (PMF) to complete protein translocation after the ATP-dependent function of SecA.</text>
</comment>
<dbReference type="Pfam" id="PF02355">
    <property type="entry name" value="SecD_SecF_C"/>
    <property type="match status" value="1"/>
</dbReference>
<evidence type="ECO:0000256" key="9">
    <source>
        <dbReference type="HAMAP-Rule" id="MF_01464"/>
    </source>
</evidence>
<feature type="compositionally biased region" description="Basic and acidic residues" evidence="10">
    <location>
        <begin position="355"/>
        <end position="366"/>
    </location>
</feature>
<reference evidence="12" key="2">
    <citation type="submission" date="2020-09" db="EMBL/GenBank/DDBJ databases">
        <authorList>
            <person name="Sun Q."/>
            <person name="Zhou Y."/>
        </authorList>
    </citation>
    <scope>NUCLEOTIDE SEQUENCE</scope>
    <source>
        <strain evidence="12">CGMCC 1.16067</strain>
    </source>
</reference>
<dbReference type="SUPFAM" id="SSF82866">
    <property type="entry name" value="Multidrug efflux transporter AcrB transmembrane domain"/>
    <property type="match status" value="1"/>
</dbReference>
<dbReference type="GO" id="GO:0006605">
    <property type="term" value="P:protein targeting"/>
    <property type="evidence" value="ECO:0007669"/>
    <property type="project" value="UniProtKB-UniRule"/>
</dbReference>
<keyword evidence="3 9" id="KW-1003">Cell membrane</keyword>
<comment type="subcellular location">
    <subcellularLocation>
        <location evidence="1 9">Cell membrane</location>
        <topology evidence="1 9">Multi-pass membrane protein</topology>
    </subcellularLocation>
</comment>
<evidence type="ECO:0000256" key="10">
    <source>
        <dbReference type="SAM" id="MobiDB-lite"/>
    </source>
</evidence>
<dbReference type="InterPro" id="IPR005665">
    <property type="entry name" value="SecF_bac"/>
</dbReference>
<dbReference type="GO" id="GO:0065002">
    <property type="term" value="P:intracellular protein transmembrane transport"/>
    <property type="evidence" value="ECO:0007669"/>
    <property type="project" value="UniProtKB-UniRule"/>
</dbReference>
<reference evidence="12" key="1">
    <citation type="journal article" date="2014" name="Int. J. Syst. Evol. Microbiol.">
        <title>Complete genome sequence of Corynebacterium casei LMG S-19264T (=DSM 44701T), isolated from a smear-ripened cheese.</title>
        <authorList>
            <consortium name="US DOE Joint Genome Institute (JGI-PGF)"/>
            <person name="Walter F."/>
            <person name="Albersmeier A."/>
            <person name="Kalinowski J."/>
            <person name="Ruckert C."/>
        </authorList>
    </citation>
    <scope>NUCLEOTIDE SEQUENCE</scope>
    <source>
        <strain evidence="12">CGMCC 1.16067</strain>
    </source>
</reference>
<dbReference type="PANTHER" id="PTHR30081:SF8">
    <property type="entry name" value="PROTEIN TRANSLOCASE SUBUNIT SECF"/>
    <property type="match status" value="1"/>
</dbReference>
<dbReference type="RefSeq" id="WP_188778283.1">
    <property type="nucleotide sequence ID" value="NZ_BMKQ01000001.1"/>
</dbReference>
<dbReference type="InterPro" id="IPR048634">
    <property type="entry name" value="SecD_SecF_C"/>
</dbReference>
<accession>A0A917BBX4</accession>
<dbReference type="InterPro" id="IPR022813">
    <property type="entry name" value="SecD/SecF_arch_bac"/>
</dbReference>
<name>A0A917BBX4_9ACTN</name>
<keyword evidence="5 9" id="KW-0653">Protein transport</keyword>
<dbReference type="HAMAP" id="MF_01464_B">
    <property type="entry name" value="SecF_B"/>
    <property type="match status" value="1"/>
</dbReference>
<dbReference type="GO" id="GO:0015450">
    <property type="term" value="F:protein-transporting ATPase activity"/>
    <property type="evidence" value="ECO:0007669"/>
    <property type="project" value="InterPro"/>
</dbReference>
<dbReference type="InterPro" id="IPR055344">
    <property type="entry name" value="SecD_SecF_C_bact"/>
</dbReference>
<dbReference type="Proteomes" id="UP000649179">
    <property type="component" value="Unassembled WGS sequence"/>
</dbReference>
<evidence type="ECO:0000256" key="7">
    <source>
        <dbReference type="ARBA" id="ARBA00023010"/>
    </source>
</evidence>
<evidence type="ECO:0000256" key="2">
    <source>
        <dbReference type="ARBA" id="ARBA00022448"/>
    </source>
</evidence>